<reference evidence="4 5" key="1">
    <citation type="journal article" date="2019" name="Anaerobe">
        <title>Detection of Robinsoniella peoriensis in multiple bone samples of a trauma patient.</title>
        <authorList>
            <person name="Schrottner P."/>
            <person name="Hartwich K."/>
            <person name="Bunk B."/>
            <person name="Schober I."/>
            <person name="Helbig S."/>
            <person name="Rudolph W.W."/>
            <person name="Gunzer F."/>
        </authorList>
    </citation>
    <scope>NUCLEOTIDE SEQUENCE [LARGE SCALE GENOMIC DNA]</scope>
    <source>
        <strain evidence="4 5">DSM 106044</strain>
    </source>
</reference>
<evidence type="ECO:0000256" key="2">
    <source>
        <dbReference type="ARBA" id="ARBA00023315"/>
    </source>
</evidence>
<dbReference type="PANTHER" id="PTHR43420">
    <property type="entry name" value="ACETYLTRANSFERASE"/>
    <property type="match status" value="1"/>
</dbReference>
<dbReference type="Pfam" id="PF00583">
    <property type="entry name" value="Acetyltransf_1"/>
    <property type="match status" value="1"/>
</dbReference>
<dbReference type="InterPro" id="IPR050680">
    <property type="entry name" value="YpeA/RimI_acetyltransf"/>
</dbReference>
<accession>A0A4U8Q0U3</accession>
<dbReference type="Proteomes" id="UP000306509">
    <property type="component" value="Unassembled WGS sequence"/>
</dbReference>
<comment type="caution">
    <text evidence="4">The sequence shown here is derived from an EMBL/GenBank/DDBJ whole genome shotgun (WGS) entry which is preliminary data.</text>
</comment>
<evidence type="ECO:0000313" key="5">
    <source>
        <dbReference type="Proteomes" id="UP000306509"/>
    </source>
</evidence>
<dbReference type="CDD" id="cd04301">
    <property type="entry name" value="NAT_SF"/>
    <property type="match status" value="2"/>
</dbReference>
<keyword evidence="5" id="KW-1185">Reference proteome</keyword>
<proteinExistence type="predicted"/>
<sequence>MKITEIIAESREAEQAYLMFSQSCKEREMLHLILSRKEFEDKFLQQQEGMEKITLLLEDGFAFASGVVDHLTGKLFVTMVVTDKSLRRKGFGRIVLSALEKQLMERGHNTELEISFFNPVPLPWSAPGQKSVTHPNTPGVDIQSNAYIFLKNCGYRDFAMQNSYFLNLSDYKVPADMEEKSIRLSGEGYSFTFFDPGVHRGIEKMMRDFQNPLWEKEILSISTELSESNFVSSSSGNIGERPILVPVYQGQVCGFAGPLDVEESKRGYFAGIGIDKTFRGKGLAKVLFCYLCRGLKEKGAEYMTLFTGENNPARNIYEDVGFSIIHTWADMRKRCNTNLP</sequence>
<dbReference type="InterPro" id="IPR000182">
    <property type="entry name" value="GNAT_dom"/>
</dbReference>
<dbReference type="PROSITE" id="PS51186">
    <property type="entry name" value="GNAT"/>
    <property type="match status" value="2"/>
</dbReference>
<dbReference type="EMBL" id="QGQD01000104">
    <property type="protein sequence ID" value="TLC98166.1"/>
    <property type="molecule type" value="Genomic_DNA"/>
</dbReference>
<dbReference type="STRING" id="180332.GCA_000797495_03388"/>
<dbReference type="AlphaFoldDB" id="A0A4U8Q0U3"/>
<dbReference type="InterPro" id="IPR016181">
    <property type="entry name" value="Acyl_CoA_acyltransferase"/>
</dbReference>
<keyword evidence="1 4" id="KW-0808">Transferase</keyword>
<dbReference type="SUPFAM" id="SSF55729">
    <property type="entry name" value="Acyl-CoA N-acyltransferases (Nat)"/>
    <property type="match status" value="2"/>
</dbReference>
<gene>
    <name evidence="4" type="ORF">DSM106044_05076</name>
</gene>
<dbReference type="GO" id="GO:0016747">
    <property type="term" value="F:acyltransferase activity, transferring groups other than amino-acyl groups"/>
    <property type="evidence" value="ECO:0007669"/>
    <property type="project" value="InterPro"/>
</dbReference>
<protein>
    <submittedName>
        <fullName evidence="4">Putative acetyltransferase</fullName>
    </submittedName>
</protein>
<evidence type="ECO:0000313" key="4">
    <source>
        <dbReference type="EMBL" id="TLC98166.1"/>
    </source>
</evidence>
<feature type="domain" description="N-acetyltransferase" evidence="3">
    <location>
        <begin position="5"/>
        <end position="178"/>
    </location>
</feature>
<evidence type="ECO:0000256" key="1">
    <source>
        <dbReference type="ARBA" id="ARBA00022679"/>
    </source>
</evidence>
<dbReference type="RefSeq" id="WP_044295669.1">
    <property type="nucleotide sequence ID" value="NZ_JTGN01000006.1"/>
</dbReference>
<name>A0A4U8Q0U3_9FIRM</name>
<evidence type="ECO:0000259" key="3">
    <source>
        <dbReference type="PROSITE" id="PS51186"/>
    </source>
</evidence>
<dbReference type="Gene3D" id="3.40.630.30">
    <property type="match status" value="1"/>
</dbReference>
<feature type="domain" description="N-acetyltransferase" evidence="3">
    <location>
        <begin position="192"/>
        <end position="336"/>
    </location>
</feature>
<organism evidence="4 5">
    <name type="scientific">Robinsoniella peoriensis</name>
    <dbReference type="NCBI Taxonomy" id="180332"/>
    <lineage>
        <taxon>Bacteria</taxon>
        <taxon>Bacillati</taxon>
        <taxon>Bacillota</taxon>
        <taxon>Clostridia</taxon>
        <taxon>Lachnospirales</taxon>
        <taxon>Lachnospiraceae</taxon>
        <taxon>Robinsoniella</taxon>
    </lineage>
</organism>
<keyword evidence="2" id="KW-0012">Acyltransferase</keyword>